<dbReference type="InterPro" id="IPR027417">
    <property type="entry name" value="P-loop_NTPase"/>
</dbReference>
<proteinExistence type="inferred from homology"/>
<keyword evidence="2" id="KW-0813">Transport</keyword>
<evidence type="ECO:0000256" key="6">
    <source>
        <dbReference type="ARBA" id="ARBA00022967"/>
    </source>
</evidence>
<evidence type="ECO:0000256" key="2">
    <source>
        <dbReference type="ARBA" id="ARBA00022448"/>
    </source>
</evidence>
<dbReference type="InterPro" id="IPR003439">
    <property type="entry name" value="ABC_transporter-like_ATP-bd"/>
</dbReference>
<name>A0AAU8HRT5_9FIRM</name>
<evidence type="ECO:0000256" key="1">
    <source>
        <dbReference type="ARBA" id="ARBA00005417"/>
    </source>
</evidence>
<accession>A0AAU8HRT5</accession>
<dbReference type="SMART" id="SM00382">
    <property type="entry name" value="AAA"/>
    <property type="match status" value="1"/>
</dbReference>
<dbReference type="EMBL" id="CP159485">
    <property type="protein sequence ID" value="XCI28284.1"/>
    <property type="molecule type" value="Genomic_DNA"/>
</dbReference>
<keyword evidence="4" id="KW-0547">Nucleotide-binding</keyword>
<dbReference type="GO" id="GO:0042626">
    <property type="term" value="F:ATPase-coupled transmembrane transporter activity"/>
    <property type="evidence" value="ECO:0007669"/>
    <property type="project" value="TreeGrafter"/>
</dbReference>
<evidence type="ECO:0000256" key="7">
    <source>
        <dbReference type="ARBA" id="ARBA00023136"/>
    </source>
</evidence>
<reference evidence="9" key="1">
    <citation type="journal article" date="2018" name="Antonie Van Leeuwenhoek">
        <title>Proteinivorax hydrogeniformans sp. nov., an anaerobic, haloalkaliphilic bacterium fermenting proteinaceous compounds with high hydrogen production.</title>
        <authorList>
            <person name="Boltyanskaya Y."/>
            <person name="Detkova E."/>
            <person name="Pimenov N."/>
            <person name="Kevbrin V."/>
        </authorList>
    </citation>
    <scope>NUCLEOTIDE SEQUENCE</scope>
    <source>
        <strain evidence="9">Z-710</strain>
    </source>
</reference>
<protein>
    <submittedName>
        <fullName evidence="9">ABC transporter ATP-binding protein</fullName>
    </submittedName>
</protein>
<comment type="similarity">
    <text evidence="1">Belongs to the ABC transporter superfamily.</text>
</comment>
<dbReference type="InterPro" id="IPR003593">
    <property type="entry name" value="AAA+_ATPase"/>
</dbReference>
<evidence type="ECO:0000259" key="8">
    <source>
        <dbReference type="PROSITE" id="PS50893"/>
    </source>
</evidence>
<dbReference type="GO" id="GO:0043190">
    <property type="term" value="C:ATP-binding cassette (ABC) transporter complex"/>
    <property type="evidence" value="ECO:0007669"/>
    <property type="project" value="TreeGrafter"/>
</dbReference>
<evidence type="ECO:0000313" key="9">
    <source>
        <dbReference type="EMBL" id="XCI28284.1"/>
    </source>
</evidence>
<feature type="domain" description="ABC transporter" evidence="8">
    <location>
        <begin position="3"/>
        <end position="221"/>
    </location>
</feature>
<evidence type="ECO:0000256" key="5">
    <source>
        <dbReference type="ARBA" id="ARBA00022840"/>
    </source>
</evidence>
<dbReference type="InterPro" id="IPR050095">
    <property type="entry name" value="ECF_ABC_transporter_ATP-bd"/>
</dbReference>
<evidence type="ECO:0000256" key="3">
    <source>
        <dbReference type="ARBA" id="ARBA00022475"/>
    </source>
</evidence>
<dbReference type="SUPFAM" id="SSF52540">
    <property type="entry name" value="P-loop containing nucleoside triphosphate hydrolases"/>
    <property type="match status" value="1"/>
</dbReference>
<dbReference type="CDD" id="cd03225">
    <property type="entry name" value="ABC_cobalt_CbiO_domain1"/>
    <property type="match status" value="1"/>
</dbReference>
<gene>
    <name evidence="9" type="ORF">PRVXH_002237</name>
</gene>
<keyword evidence="6" id="KW-1278">Translocase</keyword>
<evidence type="ECO:0000256" key="4">
    <source>
        <dbReference type="ARBA" id="ARBA00022741"/>
    </source>
</evidence>
<sequence>MSIVFDGISYGYGMNPKELVIDNLNMTIPKTGLTALLGSNGSGKSTIGKLMAGIIKPTAGDVLIDGLNTKEISLGEVGQKVGYMFQDPEKQIFAPTVEEELSFALRINGYREDIIEKKVLKALSDFELLNERTKFPFYLSRGEKQRLVLASILINRPKFLILDEPTTALDIKRKQALLNILKTLLDDGIGMLIISHDKSFVTKYANRIIELKKGEESSYAV</sequence>
<dbReference type="GO" id="GO:0016887">
    <property type="term" value="F:ATP hydrolysis activity"/>
    <property type="evidence" value="ECO:0007669"/>
    <property type="project" value="InterPro"/>
</dbReference>
<keyword evidence="5 9" id="KW-0067">ATP-binding</keyword>
<dbReference type="PANTHER" id="PTHR43553">
    <property type="entry name" value="HEAVY METAL TRANSPORTER"/>
    <property type="match status" value="1"/>
</dbReference>
<dbReference type="InterPro" id="IPR015856">
    <property type="entry name" value="ABC_transpr_CbiO/EcfA_su"/>
</dbReference>
<organism evidence="9">
    <name type="scientific">Proteinivorax hydrogeniformans</name>
    <dbReference type="NCBI Taxonomy" id="1826727"/>
    <lineage>
        <taxon>Bacteria</taxon>
        <taxon>Bacillati</taxon>
        <taxon>Bacillota</taxon>
        <taxon>Clostridia</taxon>
        <taxon>Eubacteriales</taxon>
        <taxon>Proteinivoracaceae</taxon>
        <taxon>Proteinivorax</taxon>
    </lineage>
</organism>
<keyword evidence="7" id="KW-0472">Membrane</keyword>
<dbReference type="GO" id="GO:0005524">
    <property type="term" value="F:ATP binding"/>
    <property type="evidence" value="ECO:0007669"/>
    <property type="project" value="UniProtKB-KW"/>
</dbReference>
<keyword evidence="3" id="KW-1003">Cell membrane</keyword>
<reference evidence="9" key="2">
    <citation type="submission" date="2024-06" db="EMBL/GenBank/DDBJ databases">
        <authorList>
            <person name="Petrova K.O."/>
            <person name="Toshchakov S.V."/>
            <person name="Boltjanskaja Y.V."/>
            <person name="Kevbrin V.V."/>
        </authorList>
    </citation>
    <scope>NUCLEOTIDE SEQUENCE</scope>
    <source>
        <strain evidence="9">Z-710</strain>
    </source>
</reference>
<dbReference type="RefSeq" id="WP_353892854.1">
    <property type="nucleotide sequence ID" value="NZ_CP159485.1"/>
</dbReference>
<dbReference type="Gene3D" id="3.40.50.300">
    <property type="entry name" value="P-loop containing nucleotide triphosphate hydrolases"/>
    <property type="match status" value="1"/>
</dbReference>
<dbReference type="PROSITE" id="PS50893">
    <property type="entry name" value="ABC_TRANSPORTER_2"/>
    <property type="match status" value="1"/>
</dbReference>
<dbReference type="Pfam" id="PF00005">
    <property type="entry name" value="ABC_tran"/>
    <property type="match status" value="1"/>
</dbReference>
<dbReference type="AlphaFoldDB" id="A0AAU8HRT5"/>
<dbReference type="PANTHER" id="PTHR43553:SF24">
    <property type="entry name" value="ENERGY-COUPLING FACTOR TRANSPORTER ATP-BINDING PROTEIN ECFA1"/>
    <property type="match status" value="1"/>
</dbReference>